<evidence type="ECO:0000259" key="1">
    <source>
        <dbReference type="Pfam" id="PF13302"/>
    </source>
</evidence>
<dbReference type="Proteomes" id="UP000070186">
    <property type="component" value="Unassembled WGS sequence"/>
</dbReference>
<dbReference type="InterPro" id="IPR051531">
    <property type="entry name" value="N-acetyltransferase"/>
</dbReference>
<dbReference type="EMBL" id="LODL01000035">
    <property type="protein sequence ID" value="KXB29851.1"/>
    <property type="molecule type" value="Genomic_DNA"/>
</dbReference>
<protein>
    <submittedName>
        <fullName evidence="2">Acetyltransferase</fullName>
    </submittedName>
</protein>
<dbReference type="RefSeq" id="WP_066886290.1">
    <property type="nucleotide sequence ID" value="NZ_LODL01000035.1"/>
</dbReference>
<keyword evidence="2" id="KW-0808">Transferase</keyword>
<dbReference type="PANTHER" id="PTHR43792">
    <property type="entry name" value="GNAT FAMILY, PUTATIVE (AFU_ORTHOLOGUE AFUA_3G00765)-RELATED-RELATED"/>
    <property type="match status" value="1"/>
</dbReference>
<reference evidence="2 3" key="1">
    <citation type="submission" date="2015-12" db="EMBL/GenBank/DDBJ databases">
        <title>Nitrous oxide reduction kinetics distinguish bacteria harboring typical versus atypical NosZ.</title>
        <authorList>
            <person name="Yoon S."/>
            <person name="Nissen S."/>
            <person name="Park D."/>
            <person name="Sanford R.A."/>
            <person name="Loeffler F.E."/>
        </authorList>
    </citation>
    <scope>NUCLEOTIDE SEQUENCE [LARGE SCALE GENOMIC DNA]</scope>
    <source>
        <strain evidence="2 3">ATCC BAA-841</strain>
    </source>
</reference>
<keyword evidence="3" id="KW-1185">Reference proteome</keyword>
<dbReference type="GO" id="GO:0016747">
    <property type="term" value="F:acyltransferase activity, transferring groups other than amino-acyl groups"/>
    <property type="evidence" value="ECO:0007669"/>
    <property type="project" value="InterPro"/>
</dbReference>
<gene>
    <name evidence="2" type="ORF">AT959_18210</name>
</gene>
<dbReference type="PANTHER" id="PTHR43792:SF1">
    <property type="entry name" value="N-ACETYLTRANSFERASE DOMAIN-CONTAINING PROTEIN"/>
    <property type="match status" value="1"/>
</dbReference>
<organism evidence="2 3">
    <name type="scientific">Dechloromonas denitrificans</name>
    <dbReference type="NCBI Taxonomy" id="281362"/>
    <lineage>
        <taxon>Bacteria</taxon>
        <taxon>Pseudomonadati</taxon>
        <taxon>Pseudomonadota</taxon>
        <taxon>Betaproteobacteria</taxon>
        <taxon>Rhodocyclales</taxon>
        <taxon>Azonexaceae</taxon>
        <taxon>Dechloromonas</taxon>
    </lineage>
</organism>
<comment type="caution">
    <text evidence="2">The sequence shown here is derived from an EMBL/GenBank/DDBJ whole genome shotgun (WGS) entry which is preliminary data.</text>
</comment>
<evidence type="ECO:0000313" key="2">
    <source>
        <dbReference type="EMBL" id="KXB29851.1"/>
    </source>
</evidence>
<feature type="domain" description="N-acetyltransferase" evidence="1">
    <location>
        <begin position="14"/>
        <end position="152"/>
    </location>
</feature>
<dbReference type="AlphaFoldDB" id="A0A133XFY7"/>
<dbReference type="InterPro" id="IPR000182">
    <property type="entry name" value="GNAT_dom"/>
</dbReference>
<dbReference type="Pfam" id="PF13302">
    <property type="entry name" value="Acetyltransf_3"/>
    <property type="match status" value="1"/>
</dbReference>
<dbReference type="InterPro" id="IPR016181">
    <property type="entry name" value="Acyl_CoA_acyltransferase"/>
</dbReference>
<name>A0A133XFY7_9RHOO</name>
<dbReference type="Gene3D" id="3.40.630.30">
    <property type="match status" value="1"/>
</dbReference>
<dbReference type="SUPFAM" id="SSF55729">
    <property type="entry name" value="Acyl-CoA N-acyltransferases (Nat)"/>
    <property type="match status" value="1"/>
</dbReference>
<proteinExistence type="predicted"/>
<dbReference type="STRING" id="281362.AT959_18210"/>
<accession>A0A133XFY7</accession>
<evidence type="ECO:0000313" key="3">
    <source>
        <dbReference type="Proteomes" id="UP000070186"/>
    </source>
</evidence>
<sequence length="176" mass="20121">MKHFEIPLYLESERLVLRMFRDSDWRSMHAHYANPECTRFTLGRVLSEGESWRQTATLAGHWLLHGYGPYALEEKTSGALIGAAGLWYPADFPEREIKWALHPDWWGRGYASEAARAVQRMARAAYPEALPPISFIHRDNLASIRVALSVGAVLENEIDFRGGRFQIYRHPSPRAG</sequence>